<name>A0A8T9BUK1_9HELO</name>
<keyword evidence="1" id="KW-0472">Membrane</keyword>
<dbReference type="Proteomes" id="UP000469558">
    <property type="component" value="Unassembled WGS sequence"/>
</dbReference>
<dbReference type="EMBL" id="QGMK01001906">
    <property type="protein sequence ID" value="TVY62813.1"/>
    <property type="molecule type" value="Genomic_DNA"/>
</dbReference>
<dbReference type="OrthoDB" id="4844401at2759"/>
<sequence>MTILAAPTKPTNLLNNRPILTLLSPALSSSLYLATIFQRLLSTTTLFLFLRAYILSLLLLRQSYYISQVLLLQSYYASSLLAKNGYWASKEGIQKSWKATEKLRKKLFFELAVFVLGGGNGVILIVFWPGWIFVGGGVWGVWMICG</sequence>
<feature type="transmembrane region" description="Helical" evidence="1">
    <location>
        <begin position="40"/>
        <end position="59"/>
    </location>
</feature>
<keyword evidence="1" id="KW-1133">Transmembrane helix</keyword>
<evidence type="ECO:0000313" key="3">
    <source>
        <dbReference type="Proteomes" id="UP000469558"/>
    </source>
</evidence>
<organism evidence="2 3">
    <name type="scientific">Lachnellula suecica</name>
    <dbReference type="NCBI Taxonomy" id="602035"/>
    <lineage>
        <taxon>Eukaryota</taxon>
        <taxon>Fungi</taxon>
        <taxon>Dikarya</taxon>
        <taxon>Ascomycota</taxon>
        <taxon>Pezizomycotina</taxon>
        <taxon>Leotiomycetes</taxon>
        <taxon>Helotiales</taxon>
        <taxon>Lachnaceae</taxon>
        <taxon>Lachnellula</taxon>
    </lineage>
</organism>
<reference evidence="2 3" key="1">
    <citation type="submission" date="2018-05" db="EMBL/GenBank/DDBJ databases">
        <title>Genome sequencing and assembly of the regulated plant pathogen Lachnellula willkommii and related sister species for the development of diagnostic species identification markers.</title>
        <authorList>
            <person name="Giroux E."/>
            <person name="Bilodeau G."/>
        </authorList>
    </citation>
    <scope>NUCLEOTIDE SEQUENCE [LARGE SCALE GENOMIC DNA]</scope>
    <source>
        <strain evidence="2 3">CBS 268.59</strain>
    </source>
</reference>
<protein>
    <submittedName>
        <fullName evidence="2">Uncharacterized protein</fullName>
    </submittedName>
</protein>
<evidence type="ECO:0000256" key="1">
    <source>
        <dbReference type="SAM" id="Phobius"/>
    </source>
</evidence>
<comment type="caution">
    <text evidence="2">The sequence shown here is derived from an EMBL/GenBank/DDBJ whole genome shotgun (WGS) entry which is preliminary data.</text>
</comment>
<dbReference type="AlphaFoldDB" id="A0A8T9BUK1"/>
<proteinExistence type="predicted"/>
<evidence type="ECO:0000313" key="2">
    <source>
        <dbReference type="EMBL" id="TVY62813.1"/>
    </source>
</evidence>
<gene>
    <name evidence="2" type="ORF">LSUE1_G010255</name>
</gene>
<feature type="transmembrane region" description="Helical" evidence="1">
    <location>
        <begin position="107"/>
        <end position="133"/>
    </location>
</feature>
<keyword evidence="3" id="KW-1185">Reference proteome</keyword>
<keyword evidence="1" id="KW-0812">Transmembrane</keyword>
<accession>A0A8T9BUK1</accession>